<feature type="domain" description="Protein kinase" evidence="12">
    <location>
        <begin position="115"/>
        <end position="391"/>
    </location>
</feature>
<feature type="region of interest" description="Disordered" evidence="11">
    <location>
        <begin position="1"/>
        <end position="37"/>
    </location>
</feature>
<keyword evidence="5" id="KW-0418">Kinase</keyword>
<dbReference type="PROSITE" id="PS00107">
    <property type="entry name" value="PROTEIN_KINASE_ATP"/>
    <property type="match status" value="1"/>
</dbReference>
<dbReference type="OrthoDB" id="4062651at2759"/>
<keyword evidence="2 10" id="KW-0723">Serine/threonine-protein kinase</keyword>
<evidence type="ECO:0000256" key="11">
    <source>
        <dbReference type="SAM" id="MobiDB-lite"/>
    </source>
</evidence>
<sequence>MGMVRGGIHNENTNSVDFPERNSMDRNAPTKENLETEQGSGGVYAALGFLPHLYATLLCCPMKRNAYKKESLSMESHFTDIESRNATSSTLNVSTDNTKAIIFTVAELAKSTSNFSSACKIGEGGFGVVYKGKLKDGTCVAIKRANKDNVGTAQKSQFESEVNLLANVEHLNLVRLIGYSTDKGERILVEEYVANGNLRQHLDGEFKVVLDMSQRLDIAIDVAHALTYLHLYTDQPIIHRDIKSSNILITENFHAKVADFGFSRAGPTESGATHVVTKIKGTFGYLDPEYMKTYKLTTKSDVFAFGILLVELITGRRPIEQSKDLHERITVRWAYKYFLNGRVCDILDPRLEKTDATCRIIDKMFDLAFQCSAPTKNDRPTMKEAAERLWAIRKDFQVHQQE</sequence>
<evidence type="ECO:0000256" key="6">
    <source>
        <dbReference type="ARBA" id="ARBA00022840"/>
    </source>
</evidence>
<name>A0A8T2QX22_CERRI</name>
<dbReference type="PROSITE" id="PS50011">
    <property type="entry name" value="PROTEIN_KINASE_DOM"/>
    <property type="match status" value="1"/>
</dbReference>
<dbReference type="Pfam" id="PF00069">
    <property type="entry name" value="Pkinase"/>
    <property type="match status" value="1"/>
</dbReference>
<dbReference type="GO" id="GO:0004674">
    <property type="term" value="F:protein serine/threonine kinase activity"/>
    <property type="evidence" value="ECO:0007669"/>
    <property type="project" value="UniProtKB-KW"/>
</dbReference>
<evidence type="ECO:0000256" key="10">
    <source>
        <dbReference type="RuleBase" id="RU000304"/>
    </source>
</evidence>
<feature type="compositionally biased region" description="Basic and acidic residues" evidence="11">
    <location>
        <begin position="18"/>
        <end position="34"/>
    </location>
</feature>
<dbReference type="InterPro" id="IPR017441">
    <property type="entry name" value="Protein_kinase_ATP_BS"/>
</dbReference>
<evidence type="ECO:0000256" key="1">
    <source>
        <dbReference type="ARBA" id="ARBA00012513"/>
    </source>
</evidence>
<dbReference type="PANTHER" id="PTHR46008:SF48">
    <property type="entry name" value="PROTEIN KINASE DOMAIN-CONTAINING PROTEIN"/>
    <property type="match status" value="1"/>
</dbReference>
<dbReference type="FunFam" id="3.30.200.20:FF:000466">
    <property type="entry name" value="Putative LRR receptor-like serine/threonine-protein kinase"/>
    <property type="match status" value="1"/>
</dbReference>
<evidence type="ECO:0000313" key="13">
    <source>
        <dbReference type="EMBL" id="KAH7287883.1"/>
    </source>
</evidence>
<comment type="caution">
    <text evidence="13">The sequence shown here is derived from an EMBL/GenBank/DDBJ whole genome shotgun (WGS) entry which is preliminary data.</text>
</comment>
<evidence type="ECO:0000256" key="2">
    <source>
        <dbReference type="ARBA" id="ARBA00022527"/>
    </source>
</evidence>
<evidence type="ECO:0000256" key="5">
    <source>
        <dbReference type="ARBA" id="ARBA00022777"/>
    </source>
</evidence>
<dbReference type="InterPro" id="IPR008271">
    <property type="entry name" value="Ser/Thr_kinase_AS"/>
</dbReference>
<comment type="catalytic activity">
    <reaction evidence="8">
        <text>L-seryl-[protein] + ATP = O-phospho-L-seryl-[protein] + ADP + H(+)</text>
        <dbReference type="Rhea" id="RHEA:17989"/>
        <dbReference type="Rhea" id="RHEA-COMP:9863"/>
        <dbReference type="Rhea" id="RHEA-COMP:11604"/>
        <dbReference type="ChEBI" id="CHEBI:15378"/>
        <dbReference type="ChEBI" id="CHEBI:29999"/>
        <dbReference type="ChEBI" id="CHEBI:30616"/>
        <dbReference type="ChEBI" id="CHEBI:83421"/>
        <dbReference type="ChEBI" id="CHEBI:456216"/>
        <dbReference type="EC" id="2.7.11.1"/>
    </reaction>
</comment>
<dbReference type="PROSITE" id="PS00108">
    <property type="entry name" value="PROTEIN_KINASE_ST"/>
    <property type="match status" value="1"/>
</dbReference>
<gene>
    <name evidence="13" type="ORF">KP509_31G001900</name>
</gene>
<keyword evidence="3" id="KW-0808">Transferase</keyword>
<dbReference type="Gene3D" id="1.10.510.10">
    <property type="entry name" value="Transferase(Phosphotransferase) domain 1"/>
    <property type="match status" value="1"/>
</dbReference>
<dbReference type="PANTHER" id="PTHR46008">
    <property type="entry name" value="LEAF RUST 10 DISEASE-RESISTANCE LOCUS RECEPTOR-LIKE PROTEIN KINASE-LIKE 1.4"/>
    <property type="match status" value="1"/>
</dbReference>
<evidence type="ECO:0000256" key="4">
    <source>
        <dbReference type="ARBA" id="ARBA00022741"/>
    </source>
</evidence>
<dbReference type="EMBL" id="CM035436">
    <property type="protein sequence ID" value="KAH7287883.1"/>
    <property type="molecule type" value="Genomic_DNA"/>
</dbReference>
<reference evidence="13" key="1">
    <citation type="submission" date="2021-08" db="EMBL/GenBank/DDBJ databases">
        <title>WGS assembly of Ceratopteris richardii.</title>
        <authorList>
            <person name="Marchant D.B."/>
            <person name="Chen G."/>
            <person name="Jenkins J."/>
            <person name="Shu S."/>
            <person name="Leebens-Mack J."/>
            <person name="Grimwood J."/>
            <person name="Schmutz J."/>
            <person name="Soltis P."/>
            <person name="Soltis D."/>
            <person name="Chen Z.-H."/>
        </authorList>
    </citation>
    <scope>NUCLEOTIDE SEQUENCE</scope>
    <source>
        <strain evidence="13">Whitten #5841</strain>
        <tissue evidence="13">Leaf</tissue>
    </source>
</reference>
<protein>
    <recommendedName>
        <fullName evidence="1">non-specific serine/threonine protein kinase</fullName>
        <ecNumber evidence="1">2.7.11.1</ecNumber>
    </recommendedName>
</protein>
<evidence type="ECO:0000259" key="12">
    <source>
        <dbReference type="PROSITE" id="PS50011"/>
    </source>
</evidence>
<dbReference type="SUPFAM" id="SSF56112">
    <property type="entry name" value="Protein kinase-like (PK-like)"/>
    <property type="match status" value="1"/>
</dbReference>
<evidence type="ECO:0000256" key="7">
    <source>
        <dbReference type="ARBA" id="ARBA00047899"/>
    </source>
</evidence>
<proteinExistence type="inferred from homology"/>
<dbReference type="AlphaFoldDB" id="A0A8T2QX22"/>
<comment type="catalytic activity">
    <reaction evidence="7">
        <text>L-threonyl-[protein] + ATP = O-phospho-L-threonyl-[protein] + ADP + H(+)</text>
        <dbReference type="Rhea" id="RHEA:46608"/>
        <dbReference type="Rhea" id="RHEA-COMP:11060"/>
        <dbReference type="Rhea" id="RHEA-COMP:11605"/>
        <dbReference type="ChEBI" id="CHEBI:15378"/>
        <dbReference type="ChEBI" id="CHEBI:30013"/>
        <dbReference type="ChEBI" id="CHEBI:30616"/>
        <dbReference type="ChEBI" id="CHEBI:61977"/>
        <dbReference type="ChEBI" id="CHEBI:456216"/>
        <dbReference type="EC" id="2.7.11.1"/>
    </reaction>
</comment>
<keyword evidence="4 9" id="KW-0547">Nucleotide-binding</keyword>
<feature type="binding site" evidence="9">
    <location>
        <position position="143"/>
    </location>
    <ligand>
        <name>ATP</name>
        <dbReference type="ChEBI" id="CHEBI:30616"/>
    </ligand>
</feature>
<dbReference type="InterPro" id="IPR011009">
    <property type="entry name" value="Kinase-like_dom_sf"/>
</dbReference>
<evidence type="ECO:0000256" key="9">
    <source>
        <dbReference type="PROSITE-ProRule" id="PRU10141"/>
    </source>
</evidence>
<dbReference type="OMA" id="SHAQPRI"/>
<evidence type="ECO:0000256" key="3">
    <source>
        <dbReference type="ARBA" id="ARBA00022679"/>
    </source>
</evidence>
<dbReference type="CDD" id="cd14066">
    <property type="entry name" value="STKc_IRAK"/>
    <property type="match status" value="1"/>
</dbReference>
<evidence type="ECO:0000256" key="8">
    <source>
        <dbReference type="ARBA" id="ARBA00048679"/>
    </source>
</evidence>
<dbReference type="Proteomes" id="UP000825935">
    <property type="component" value="Chromosome 31"/>
</dbReference>
<accession>A0A8T2QX22</accession>
<organism evidence="13 14">
    <name type="scientific">Ceratopteris richardii</name>
    <name type="common">Triangle waterfern</name>
    <dbReference type="NCBI Taxonomy" id="49495"/>
    <lineage>
        <taxon>Eukaryota</taxon>
        <taxon>Viridiplantae</taxon>
        <taxon>Streptophyta</taxon>
        <taxon>Embryophyta</taxon>
        <taxon>Tracheophyta</taxon>
        <taxon>Polypodiopsida</taxon>
        <taxon>Polypodiidae</taxon>
        <taxon>Polypodiales</taxon>
        <taxon>Pteridineae</taxon>
        <taxon>Pteridaceae</taxon>
        <taxon>Parkerioideae</taxon>
        <taxon>Ceratopteris</taxon>
    </lineage>
</organism>
<dbReference type="SMART" id="SM00220">
    <property type="entry name" value="S_TKc"/>
    <property type="match status" value="1"/>
</dbReference>
<keyword evidence="6 9" id="KW-0067">ATP-binding</keyword>
<dbReference type="GO" id="GO:0005524">
    <property type="term" value="F:ATP binding"/>
    <property type="evidence" value="ECO:0007669"/>
    <property type="project" value="UniProtKB-UniRule"/>
</dbReference>
<comment type="similarity">
    <text evidence="10">Belongs to the protein kinase superfamily.</text>
</comment>
<dbReference type="EC" id="2.7.11.1" evidence="1"/>
<dbReference type="FunFam" id="1.10.510.10:FF:000300">
    <property type="entry name" value="Calmodulin-binding receptor-like cytoplasmic kinase 3"/>
    <property type="match status" value="1"/>
</dbReference>
<evidence type="ECO:0000313" key="14">
    <source>
        <dbReference type="Proteomes" id="UP000825935"/>
    </source>
</evidence>
<keyword evidence="14" id="KW-1185">Reference proteome</keyword>
<dbReference type="InterPro" id="IPR000719">
    <property type="entry name" value="Prot_kinase_dom"/>
</dbReference>
<dbReference type="Gene3D" id="3.30.200.20">
    <property type="entry name" value="Phosphorylase Kinase, domain 1"/>
    <property type="match status" value="1"/>
</dbReference>